<feature type="transmembrane region" description="Helical" evidence="1">
    <location>
        <begin position="257"/>
        <end position="274"/>
    </location>
</feature>
<feature type="domain" description="SGNH" evidence="3">
    <location>
        <begin position="460"/>
        <end position="688"/>
    </location>
</feature>
<evidence type="ECO:0000256" key="1">
    <source>
        <dbReference type="SAM" id="Phobius"/>
    </source>
</evidence>
<feature type="transmembrane region" description="Helical" evidence="1">
    <location>
        <begin position="280"/>
        <end position="297"/>
    </location>
</feature>
<feature type="transmembrane region" description="Helical" evidence="1">
    <location>
        <begin position="306"/>
        <end position="323"/>
    </location>
</feature>
<keyword evidence="1" id="KW-1133">Transmembrane helix</keyword>
<dbReference type="Pfam" id="PF19040">
    <property type="entry name" value="SGNH"/>
    <property type="match status" value="1"/>
</dbReference>
<sequence length="699" mass="76522">MSRFTLAPAPALEAGNMLPVSRAPFRPELQGLRALSVVLVMVYHVWMGRVSGGVDVFLMLSAFFLTGSFIRKAESGRSFDLPGYWLNTFRRLLPAAVAVLLASLVATAALLPSSRWSSIFEQAWASLFYRQNWQLAQDAVDYYAANSATTSPLQHFWSLSIQGQVFLLWPLLLGAGLLVHRLLVRRFPRLRYAMVMAMLFAVVFAASLTYSIRITASDQAWAYFDTGARLWEFALGSMVAIALPFMSRLPGAVRAPLGWIGLAAIVSCGILLPVQQQFPGYLALWPTLAAACVIIAGQSRFGVDRLLALPVLGWLGGIAYALYLWHWPVLVFFVVRSGESKPSLVQGLMIMGLSLVLAWATTRIVESPMRSWKWLSAKRRRVGVVIALMLAVVMVPLNGWEHRVAAQEQLAATQPAVDNPGALVLEPGYVASGDPGALMIPLTSRASFDWSNFGDDCSGAYASDDPLMEYCQEGGNPAAEKTLFLLGDSHMQHWSGAVAQLAEQKDLHWVLLTRPGCRYGDETQDTDADCTDFNAVAAKYVLEHRPDALLTLATRTAQGPDADGNSPGQRERLATGYRAGIKAFLDAGIQVIGMRDTPRFDASIPECVDRFGPDGEPCTMEVDYAMAKTSPVLGLPEMNLPGHRFSTLDLTDLLCPQDSCRPVIGNVLAYMDESHLTSTYVRTTTPVFGQRLYAALGWT</sequence>
<evidence type="ECO:0000313" key="4">
    <source>
        <dbReference type="EMBL" id="MBB2993872.1"/>
    </source>
</evidence>
<feature type="transmembrane region" description="Helical" evidence="1">
    <location>
        <begin position="192"/>
        <end position="216"/>
    </location>
</feature>
<proteinExistence type="predicted"/>
<dbReference type="GO" id="GO:0016747">
    <property type="term" value="F:acyltransferase activity, transferring groups other than amino-acyl groups"/>
    <property type="evidence" value="ECO:0007669"/>
    <property type="project" value="InterPro"/>
</dbReference>
<dbReference type="PANTHER" id="PTHR23028">
    <property type="entry name" value="ACETYLTRANSFERASE"/>
    <property type="match status" value="1"/>
</dbReference>
<accession>A0A839QL27</accession>
<evidence type="ECO:0000313" key="5">
    <source>
        <dbReference type="Proteomes" id="UP000523000"/>
    </source>
</evidence>
<organism evidence="4 5">
    <name type="scientific">Paeniglutamicibacter cryotolerans</name>
    <dbReference type="NCBI Taxonomy" id="670079"/>
    <lineage>
        <taxon>Bacteria</taxon>
        <taxon>Bacillati</taxon>
        <taxon>Actinomycetota</taxon>
        <taxon>Actinomycetes</taxon>
        <taxon>Micrococcales</taxon>
        <taxon>Micrococcaceae</taxon>
        <taxon>Paeniglutamicibacter</taxon>
    </lineage>
</organism>
<dbReference type="GO" id="GO:0009103">
    <property type="term" value="P:lipopolysaccharide biosynthetic process"/>
    <property type="evidence" value="ECO:0007669"/>
    <property type="project" value="TreeGrafter"/>
</dbReference>
<dbReference type="Proteomes" id="UP000523000">
    <property type="component" value="Unassembled WGS sequence"/>
</dbReference>
<dbReference type="EMBL" id="JACHVS010000001">
    <property type="protein sequence ID" value="MBB2993872.1"/>
    <property type="molecule type" value="Genomic_DNA"/>
</dbReference>
<keyword evidence="5" id="KW-1185">Reference proteome</keyword>
<feature type="transmembrane region" description="Helical" evidence="1">
    <location>
        <begin position="228"/>
        <end position="245"/>
    </location>
</feature>
<feature type="domain" description="Acyltransferase 3" evidence="2">
    <location>
        <begin position="28"/>
        <end position="362"/>
    </location>
</feature>
<dbReference type="GO" id="GO:0016020">
    <property type="term" value="C:membrane"/>
    <property type="evidence" value="ECO:0007669"/>
    <property type="project" value="TreeGrafter"/>
</dbReference>
<dbReference type="InterPro" id="IPR043968">
    <property type="entry name" value="SGNH"/>
</dbReference>
<dbReference type="InterPro" id="IPR050879">
    <property type="entry name" value="Acyltransferase_3"/>
</dbReference>
<keyword evidence="1" id="KW-0812">Transmembrane</keyword>
<name>A0A839QL27_9MICC</name>
<dbReference type="AlphaFoldDB" id="A0A839QL27"/>
<feature type="transmembrane region" description="Helical" evidence="1">
    <location>
        <begin position="161"/>
        <end position="180"/>
    </location>
</feature>
<comment type="caution">
    <text evidence="4">The sequence shown here is derived from an EMBL/GenBank/DDBJ whole genome shotgun (WGS) entry which is preliminary data.</text>
</comment>
<protein>
    <submittedName>
        <fullName evidence="4">Peptidoglycan/LPS O-acetylase OafA/YrhL</fullName>
    </submittedName>
</protein>
<feature type="transmembrane region" description="Helical" evidence="1">
    <location>
        <begin position="343"/>
        <end position="361"/>
    </location>
</feature>
<reference evidence="4 5" key="1">
    <citation type="submission" date="2020-08" db="EMBL/GenBank/DDBJ databases">
        <title>Sequencing the genomes of 1000 actinobacteria strains.</title>
        <authorList>
            <person name="Klenk H.-P."/>
        </authorList>
    </citation>
    <scope>NUCLEOTIDE SEQUENCE [LARGE SCALE GENOMIC DNA]</scope>
    <source>
        <strain evidence="4 5">DSM 22826</strain>
    </source>
</reference>
<feature type="transmembrane region" description="Helical" evidence="1">
    <location>
        <begin position="46"/>
        <end position="70"/>
    </location>
</feature>
<evidence type="ECO:0000259" key="2">
    <source>
        <dbReference type="Pfam" id="PF01757"/>
    </source>
</evidence>
<feature type="transmembrane region" description="Helical" evidence="1">
    <location>
        <begin position="91"/>
        <end position="111"/>
    </location>
</feature>
<evidence type="ECO:0000259" key="3">
    <source>
        <dbReference type="Pfam" id="PF19040"/>
    </source>
</evidence>
<dbReference type="InterPro" id="IPR002656">
    <property type="entry name" value="Acyl_transf_3_dom"/>
</dbReference>
<dbReference type="RefSeq" id="WP_246380283.1">
    <property type="nucleotide sequence ID" value="NZ_BAABGK010000010.1"/>
</dbReference>
<gene>
    <name evidence="4" type="ORF">E9229_000063</name>
</gene>
<dbReference type="PANTHER" id="PTHR23028:SF53">
    <property type="entry name" value="ACYL_TRANSF_3 DOMAIN-CONTAINING PROTEIN"/>
    <property type="match status" value="1"/>
</dbReference>
<dbReference type="Pfam" id="PF01757">
    <property type="entry name" value="Acyl_transf_3"/>
    <property type="match status" value="1"/>
</dbReference>
<feature type="transmembrane region" description="Helical" evidence="1">
    <location>
        <begin position="382"/>
        <end position="400"/>
    </location>
</feature>
<keyword evidence="1" id="KW-0472">Membrane</keyword>